<sequence>SHVMPEERGGDDMECGQLPSDTLRQVTVQRHPLYGFGFVAGSERPVVVRSVAAGGPSEDKLLPGDQILAINDEDVSEAPRERFIELVRKAEDFIILTVLHTHQDATSAPSLTLSLSPPSLCLSVPPTLLSSPFAGPTCQDMLKKEALLLIPNVLKVFLENGQIKSFTFDGRTTVKDVMVTLQDRLSLRHIEHFALVLEYSSPEQSHRFLLLQDKQPLAHVVQRTHYHGMRCLFRVSFFPKDPVELLRRDPAAFEYLYIQSRNDVIRERFGTDPKPEMLLGLAALHIYITVSATRPSQKVSLKNVEKEWGLEPFLPPSLLQLVKEKSLRKSLSQQLKAHQHQPGGTKVSPAHCPGLLGWQPALHPSLLSPASWGLLLLNPLGWEINPRQPVGSAESTSSTSTGPSRAPLQLWSPSAEPVALMCFSFLVFQPLVLLMEWPEATNFACLIAGYCRLLVDSKKMILSRAPSQPPPPQIIKADYINTHNFHRPATAGHMGKKENGLVGGSATVTGAAGPPATRASDSELVRFCYLHMREQRKERESGTDINENLIFFEETRPRTKSDPTSKSSGQGYNGAAKEYDPDGLEQGRCASRARAHTIDTHLRSDTSHLYCESCQAKIKGRVASGTGGKPGSTRDNMVDLMSLPPPGNDEEEDETTSLLPAIAAPPPGFRDNSSDEDDPKRRAAAQSQEQGRHLCGILYDEIPVTLIDNVQPRTVRDHAQELDDALVSTLQALEALAASEDCPHPPPQQTAGLIVLAAITPESSLDSGHETNSSELTDVSEMVSAMKQHQNAAYFLTQHINKENLLARKDLPFRIQSCAAQAVLTSPYPLSHQDPSPSLKPAFSTQSPSLTNCKSKQEQQHGDRSCTSAAQPGLTPQPSEQSKGASVPSSECKGAGHTKAAFEVSLHATAAPSREQAQDLQEKMPKEVQPSSKLLLDQKSSVTPVIISAALQQVANAKASAPQVVSALKEDQNMNGTSSCAPASSKPLALKGGPQTAETLCNCQQQQQQQQLSPQQHCEVSPSPKEAPGSQAEAFHLASAGEEMMSSKTFASKSYQQKVSRDAPGKAVSGETGQKAGGEATSLILQKHTAPSNQGQKTQQESSAKILKAESSNVHSPSPGSTFRSTSEEAKGPIQLMPRSESLQISTVPSKKVEKILEVTQQDADVPAKPKAPKAPFRLRNLFSATFPTRLKKETDERQAQLQKVKQYELEFLEELLKPKSKGDLPPQEYLHPPAPGRCSCQLRSSPVQKVPGMSREQRRSCDCKRICRGMRPPPNQLVVPELERRGRDKVADDQKQVEAIRLTSMSSPSKGKRIRSTSLESRDNRSDPENGMSCLNTCTSRGECMGAPHYRKLLRRYSVSEIDKTDGTSLSSDVCQNIYTTKQKGPQKEPEPSILCPVLKSKIQEASGVADPSYVQIAQDKKNQKGSAVFSVQEEMYPSPAELRDEDMEDEKCCSIRYCFYYRKCDVADDGSEKDELSYSIPMQILPGMKLDNQMVPVMSRTLQVLDATACSSPNESQTQEIDLRTSSFEGSLAKINTLRGHAYSFPNGFLQVQLDTNELLTILRQCVLSPEVRDCKPYISQLAEYKQELALKFKEFRASCRRVAAVDKSPSHMLSAITSSFQVLSSLIETFVRLVYVVRSESQRQELLSKVEEVVRNYTFLLKAAEESTARMLSHQQTVEQLARQSATVATVMSTLTRSLKTLIN</sequence>
<dbReference type="CDD" id="cd17169">
    <property type="entry name" value="FERM_F1_FRMPD3"/>
    <property type="match status" value="1"/>
</dbReference>
<dbReference type="EMBL" id="VZSW01001164">
    <property type="protein sequence ID" value="NXY37058.1"/>
    <property type="molecule type" value="Genomic_DNA"/>
</dbReference>
<reference evidence="4 5" key="1">
    <citation type="submission" date="2020-02" db="EMBL/GenBank/DDBJ databases">
        <title>Bird 10,000 Genomes (B10K) Project - Family phase.</title>
        <authorList>
            <person name="Zhang G."/>
        </authorList>
    </citation>
    <scope>NUCLEOTIDE SEQUENCE [LARGE SCALE GENOMIC DNA]</scope>
    <source>
        <strain evidence="4">B10K-IZ-033-81</strain>
        <tissue evidence="4">Muscle</tissue>
    </source>
</reference>
<dbReference type="PROSITE" id="PS50057">
    <property type="entry name" value="FERM_3"/>
    <property type="match status" value="1"/>
</dbReference>
<evidence type="ECO:0000313" key="4">
    <source>
        <dbReference type="EMBL" id="NXY37058.1"/>
    </source>
</evidence>
<evidence type="ECO:0000259" key="3">
    <source>
        <dbReference type="PROSITE" id="PS50106"/>
    </source>
</evidence>
<dbReference type="InterPro" id="IPR019749">
    <property type="entry name" value="Band_41_domain"/>
</dbReference>
<feature type="compositionally biased region" description="Basic and acidic residues" evidence="1">
    <location>
        <begin position="916"/>
        <end position="926"/>
    </location>
</feature>
<feature type="region of interest" description="Disordered" evidence="1">
    <location>
        <begin position="1088"/>
        <end position="1133"/>
    </location>
</feature>
<dbReference type="PANTHER" id="PTHR46221:SF1">
    <property type="entry name" value="FERM AND PDZ DOMAIN-CONTAINING PROTEIN 3"/>
    <property type="match status" value="1"/>
</dbReference>
<dbReference type="InterPro" id="IPR001478">
    <property type="entry name" value="PDZ"/>
</dbReference>
<dbReference type="InterPro" id="IPR019748">
    <property type="entry name" value="FERM_central"/>
</dbReference>
<evidence type="ECO:0000313" key="5">
    <source>
        <dbReference type="Proteomes" id="UP000572837"/>
    </source>
</evidence>
<dbReference type="Gene3D" id="2.30.42.10">
    <property type="match status" value="1"/>
</dbReference>
<dbReference type="Pfam" id="PF00373">
    <property type="entry name" value="FERM_M"/>
    <property type="match status" value="1"/>
</dbReference>
<feature type="region of interest" description="Disordered" evidence="1">
    <location>
        <begin position="910"/>
        <end position="931"/>
    </location>
</feature>
<dbReference type="InterPro" id="IPR036034">
    <property type="entry name" value="PDZ_sf"/>
</dbReference>
<feature type="non-terminal residue" evidence="4">
    <location>
        <position position="1707"/>
    </location>
</feature>
<feature type="region of interest" description="Disordered" evidence="1">
    <location>
        <begin position="973"/>
        <end position="994"/>
    </location>
</feature>
<feature type="compositionally biased region" description="Polar residues" evidence="1">
    <location>
        <begin position="973"/>
        <end position="982"/>
    </location>
</feature>
<feature type="domain" description="PDZ" evidence="3">
    <location>
        <begin position="25"/>
        <end position="102"/>
    </location>
</feature>
<name>A0A7L4JB33_9PASS</name>
<dbReference type="SMART" id="SM00228">
    <property type="entry name" value="PDZ"/>
    <property type="match status" value="1"/>
</dbReference>
<feature type="compositionally biased region" description="Polar residues" evidence="1">
    <location>
        <begin position="1089"/>
        <end position="1103"/>
    </location>
</feature>
<feature type="region of interest" description="Disordered" evidence="1">
    <location>
        <begin position="388"/>
        <end position="408"/>
    </location>
</feature>
<dbReference type="InterPro" id="IPR011993">
    <property type="entry name" value="PH-like_dom_sf"/>
</dbReference>
<keyword evidence="5" id="KW-1185">Reference proteome</keyword>
<dbReference type="Gene3D" id="1.20.80.10">
    <property type="match status" value="1"/>
</dbReference>
<protein>
    <submittedName>
        <fullName evidence="4">FRPD3 protein</fullName>
    </submittedName>
</protein>
<dbReference type="SUPFAM" id="SSF54236">
    <property type="entry name" value="Ubiquitin-like"/>
    <property type="match status" value="1"/>
</dbReference>
<dbReference type="InterPro" id="IPR000299">
    <property type="entry name" value="FERM_domain"/>
</dbReference>
<feature type="region of interest" description="Disordered" evidence="1">
    <location>
        <begin position="1052"/>
        <end position="1076"/>
    </location>
</feature>
<feature type="compositionally biased region" description="Polar residues" evidence="1">
    <location>
        <begin position="865"/>
        <end position="889"/>
    </location>
</feature>
<proteinExistence type="predicted"/>
<dbReference type="Proteomes" id="UP000572837">
    <property type="component" value="Unassembled WGS sequence"/>
</dbReference>
<dbReference type="Pfam" id="PF00595">
    <property type="entry name" value="PDZ"/>
    <property type="match status" value="1"/>
</dbReference>
<dbReference type="InterPro" id="IPR014352">
    <property type="entry name" value="FERM/acyl-CoA-bd_prot_sf"/>
</dbReference>
<dbReference type="PROSITE" id="PS50106">
    <property type="entry name" value="PDZ"/>
    <property type="match status" value="1"/>
</dbReference>
<organism evidence="4 5">
    <name type="scientific">Pomatorhinus ruficollis</name>
    <name type="common">streak-breasted scimitar babbler</name>
    <dbReference type="NCBI Taxonomy" id="932028"/>
    <lineage>
        <taxon>Eukaryota</taxon>
        <taxon>Metazoa</taxon>
        <taxon>Chordata</taxon>
        <taxon>Craniata</taxon>
        <taxon>Vertebrata</taxon>
        <taxon>Euteleostomi</taxon>
        <taxon>Archelosauria</taxon>
        <taxon>Archosauria</taxon>
        <taxon>Dinosauria</taxon>
        <taxon>Saurischia</taxon>
        <taxon>Theropoda</taxon>
        <taxon>Coelurosauria</taxon>
        <taxon>Aves</taxon>
        <taxon>Neognathae</taxon>
        <taxon>Neoaves</taxon>
        <taxon>Telluraves</taxon>
        <taxon>Australaves</taxon>
        <taxon>Passeriformes</taxon>
        <taxon>Sylvioidea</taxon>
        <taxon>Timaliidae</taxon>
        <taxon>Pomatorhinus</taxon>
    </lineage>
</organism>
<evidence type="ECO:0000256" key="1">
    <source>
        <dbReference type="SAM" id="MobiDB-lite"/>
    </source>
</evidence>
<accession>A0A7L4JB33</accession>
<feature type="region of interest" description="Disordered" evidence="1">
    <location>
        <begin position="829"/>
        <end position="894"/>
    </location>
</feature>
<comment type="caution">
    <text evidence="4">The sequence shown here is derived from an EMBL/GenBank/DDBJ whole genome shotgun (WGS) entry which is preliminary data.</text>
</comment>
<dbReference type="Gene3D" id="3.10.20.90">
    <property type="entry name" value="Phosphatidylinositol 3-kinase Catalytic Subunit, Chain A, domain 1"/>
    <property type="match status" value="1"/>
</dbReference>
<feature type="domain" description="FERM" evidence="2">
    <location>
        <begin position="152"/>
        <end position="458"/>
    </location>
</feature>
<dbReference type="SUPFAM" id="SSF50156">
    <property type="entry name" value="PDZ domain-like"/>
    <property type="match status" value="1"/>
</dbReference>
<dbReference type="SUPFAM" id="SSF50729">
    <property type="entry name" value="PH domain-like"/>
    <property type="match status" value="1"/>
</dbReference>
<dbReference type="SMART" id="SM00295">
    <property type="entry name" value="B41"/>
    <property type="match status" value="1"/>
</dbReference>
<gene>
    <name evidence="4" type="primary">Frmpd3</name>
    <name evidence="4" type="ORF">PORRUF_R12082</name>
</gene>
<feature type="region of interest" description="Disordered" evidence="1">
    <location>
        <begin position="1286"/>
        <end position="1330"/>
    </location>
</feature>
<feature type="non-terminal residue" evidence="4">
    <location>
        <position position="1"/>
    </location>
</feature>
<feature type="compositionally biased region" description="Basic and acidic residues" evidence="1">
    <location>
        <begin position="1286"/>
        <end position="1299"/>
    </location>
</feature>
<dbReference type="SUPFAM" id="SSF47031">
    <property type="entry name" value="Second domain of FERM"/>
    <property type="match status" value="1"/>
</dbReference>
<feature type="compositionally biased region" description="Basic and acidic residues" evidence="1">
    <location>
        <begin position="855"/>
        <end position="864"/>
    </location>
</feature>
<dbReference type="InterPro" id="IPR029071">
    <property type="entry name" value="Ubiquitin-like_domsf"/>
</dbReference>
<feature type="compositionally biased region" description="Polar residues" evidence="1">
    <location>
        <begin position="1110"/>
        <end position="1125"/>
    </location>
</feature>
<feature type="region of interest" description="Disordered" evidence="1">
    <location>
        <begin position="556"/>
        <end position="580"/>
    </location>
</feature>
<dbReference type="Gene3D" id="2.30.29.30">
    <property type="entry name" value="Pleckstrin-homology domain (PH domain)/Phosphotyrosine-binding domain (PTB)"/>
    <property type="match status" value="1"/>
</dbReference>
<dbReference type="CDD" id="cd06769">
    <property type="entry name" value="PDZ_FRMPD1_3_4-like"/>
    <property type="match status" value="1"/>
</dbReference>
<dbReference type="CDD" id="cd14473">
    <property type="entry name" value="FERM_B-lobe"/>
    <property type="match status" value="1"/>
</dbReference>
<feature type="region of interest" description="Disordered" evidence="1">
    <location>
        <begin position="621"/>
        <end position="690"/>
    </location>
</feature>
<dbReference type="PANTHER" id="PTHR46221">
    <property type="entry name" value="FERM AND PDZ DOMAIN-CONTAINING PROTEIN FAMILY MEMBER"/>
    <property type="match status" value="1"/>
</dbReference>
<evidence type="ECO:0000259" key="2">
    <source>
        <dbReference type="PROSITE" id="PS50057"/>
    </source>
</evidence>
<feature type="compositionally biased region" description="Polar residues" evidence="1">
    <location>
        <begin position="843"/>
        <end position="854"/>
    </location>
</feature>
<dbReference type="InterPro" id="IPR035963">
    <property type="entry name" value="FERM_2"/>
</dbReference>